<gene>
    <name evidence="1" type="ORF">DM01DRAFT_1174125</name>
</gene>
<dbReference type="EMBL" id="MCGT01000043">
    <property type="protein sequence ID" value="ORX45304.1"/>
    <property type="molecule type" value="Genomic_DNA"/>
</dbReference>
<dbReference type="Gene3D" id="1.20.120.1080">
    <property type="match status" value="1"/>
</dbReference>
<comment type="caution">
    <text evidence="1">The sequence shown here is derived from an EMBL/GenBank/DDBJ whole genome shotgun (WGS) entry which is preliminary data.</text>
</comment>
<proteinExistence type="predicted"/>
<dbReference type="AlphaFoldDB" id="A0A1X2G555"/>
<dbReference type="Pfam" id="PF21010">
    <property type="entry name" value="HA2_C"/>
    <property type="match status" value="1"/>
</dbReference>
<dbReference type="OrthoDB" id="10253254at2759"/>
<dbReference type="Proteomes" id="UP000242146">
    <property type="component" value="Unassembled WGS sequence"/>
</dbReference>
<name>A0A1X2G555_9FUNG</name>
<keyword evidence="2" id="KW-1185">Reference proteome</keyword>
<accession>A0A1X2G555</accession>
<sequence length="63" mass="7119">MTSFPLDLTFSKVILQSADYRCTKEALATVSLLSVDSIFYAPSDKREQATEARRKFLHPDGDH</sequence>
<protein>
    <submittedName>
        <fullName evidence="1">Uncharacterized protein</fullName>
    </submittedName>
</protein>
<organism evidence="1 2">
    <name type="scientific">Hesseltinella vesiculosa</name>
    <dbReference type="NCBI Taxonomy" id="101127"/>
    <lineage>
        <taxon>Eukaryota</taxon>
        <taxon>Fungi</taxon>
        <taxon>Fungi incertae sedis</taxon>
        <taxon>Mucoromycota</taxon>
        <taxon>Mucoromycotina</taxon>
        <taxon>Mucoromycetes</taxon>
        <taxon>Mucorales</taxon>
        <taxon>Cunninghamellaceae</taxon>
        <taxon>Hesseltinella</taxon>
    </lineage>
</organism>
<dbReference type="STRING" id="101127.A0A1X2G555"/>
<evidence type="ECO:0000313" key="2">
    <source>
        <dbReference type="Proteomes" id="UP000242146"/>
    </source>
</evidence>
<reference evidence="1 2" key="1">
    <citation type="submission" date="2016-07" db="EMBL/GenBank/DDBJ databases">
        <title>Pervasive Adenine N6-methylation of Active Genes in Fungi.</title>
        <authorList>
            <consortium name="DOE Joint Genome Institute"/>
            <person name="Mondo S.J."/>
            <person name="Dannebaum R.O."/>
            <person name="Kuo R.C."/>
            <person name="Labutti K."/>
            <person name="Haridas S."/>
            <person name="Kuo A."/>
            <person name="Salamov A."/>
            <person name="Ahrendt S.R."/>
            <person name="Lipzen A."/>
            <person name="Sullivan W."/>
            <person name="Andreopoulos W.B."/>
            <person name="Clum A."/>
            <person name="Lindquist E."/>
            <person name="Daum C."/>
            <person name="Ramamoorthy G.K."/>
            <person name="Gryganskyi A."/>
            <person name="Culley D."/>
            <person name="Magnuson J.K."/>
            <person name="James T.Y."/>
            <person name="O'Malley M.A."/>
            <person name="Stajich J.E."/>
            <person name="Spatafora J.W."/>
            <person name="Visel A."/>
            <person name="Grigoriev I.V."/>
        </authorList>
    </citation>
    <scope>NUCLEOTIDE SEQUENCE [LARGE SCALE GENOMIC DNA]</scope>
    <source>
        <strain evidence="1 2">NRRL 3301</strain>
    </source>
</reference>
<evidence type="ECO:0000313" key="1">
    <source>
        <dbReference type="EMBL" id="ORX45304.1"/>
    </source>
</evidence>